<keyword evidence="3" id="KW-1185">Reference proteome</keyword>
<dbReference type="Proteomes" id="UP000244090">
    <property type="component" value="Unassembled WGS sequence"/>
</dbReference>
<dbReference type="EMBL" id="QBKT01000001">
    <property type="protein sequence ID" value="PTX64003.1"/>
    <property type="molecule type" value="Genomic_DNA"/>
</dbReference>
<organism evidence="2 3">
    <name type="scientific">Kordia periserrulae</name>
    <dbReference type="NCBI Taxonomy" id="701523"/>
    <lineage>
        <taxon>Bacteria</taxon>
        <taxon>Pseudomonadati</taxon>
        <taxon>Bacteroidota</taxon>
        <taxon>Flavobacteriia</taxon>
        <taxon>Flavobacteriales</taxon>
        <taxon>Flavobacteriaceae</taxon>
        <taxon>Kordia</taxon>
    </lineage>
</organism>
<dbReference type="AlphaFoldDB" id="A0A2T6C6T3"/>
<gene>
    <name evidence="2" type="ORF">C8N46_101613</name>
</gene>
<dbReference type="OrthoDB" id="1440503at2"/>
<protein>
    <submittedName>
        <fullName evidence="2">Uncharacterized protein</fullName>
    </submittedName>
</protein>
<feature type="transmembrane region" description="Helical" evidence="1">
    <location>
        <begin position="82"/>
        <end position="101"/>
    </location>
</feature>
<feature type="transmembrane region" description="Helical" evidence="1">
    <location>
        <begin position="113"/>
        <end position="131"/>
    </location>
</feature>
<accession>A0A2T6C6T3</accession>
<keyword evidence="1" id="KW-1133">Transmembrane helix</keyword>
<keyword evidence="1" id="KW-0812">Transmembrane</keyword>
<feature type="transmembrane region" description="Helical" evidence="1">
    <location>
        <begin position="151"/>
        <end position="180"/>
    </location>
</feature>
<sequence>MLSSTFQKLSNTTEKKLLFLAIACFLLAGSCMMHFDEPLKSEVSPLGIVSLELAKTLENATQILNTWNATETAMQAAEWSLWFDYVFIITYVLLLCLMLHRTRRMVWKETTSLAYRIGTVLITMVVFAGLLDMVENFALLQLFYGDLQSHWVHLAFATATIKFINIVIGILYVIISWLMVGIKKLT</sequence>
<evidence type="ECO:0000313" key="3">
    <source>
        <dbReference type="Proteomes" id="UP000244090"/>
    </source>
</evidence>
<proteinExistence type="predicted"/>
<evidence type="ECO:0000313" key="2">
    <source>
        <dbReference type="EMBL" id="PTX64003.1"/>
    </source>
</evidence>
<name>A0A2T6C6T3_9FLAO</name>
<evidence type="ECO:0000256" key="1">
    <source>
        <dbReference type="SAM" id="Phobius"/>
    </source>
</evidence>
<reference evidence="2 3" key="1">
    <citation type="submission" date="2018-04" db="EMBL/GenBank/DDBJ databases">
        <title>Genomic Encyclopedia of Archaeal and Bacterial Type Strains, Phase II (KMG-II): from individual species to whole genera.</title>
        <authorList>
            <person name="Goeker M."/>
        </authorList>
    </citation>
    <scope>NUCLEOTIDE SEQUENCE [LARGE SCALE GENOMIC DNA]</scope>
    <source>
        <strain evidence="2 3">DSM 25731</strain>
    </source>
</reference>
<dbReference type="RefSeq" id="WP_108113353.1">
    <property type="nucleotide sequence ID" value="NZ_QBKT01000001.1"/>
</dbReference>
<keyword evidence="1" id="KW-0472">Membrane</keyword>
<comment type="caution">
    <text evidence="2">The sequence shown here is derived from an EMBL/GenBank/DDBJ whole genome shotgun (WGS) entry which is preliminary data.</text>
</comment>